<dbReference type="EMBL" id="CP020921">
    <property type="protein sequence ID" value="AWB10026.1"/>
    <property type="molecule type" value="Genomic_DNA"/>
</dbReference>
<dbReference type="GO" id="GO:0051301">
    <property type="term" value="P:cell division"/>
    <property type="evidence" value="ECO:0007669"/>
    <property type="project" value="UniProtKB-KW"/>
</dbReference>
<dbReference type="Pfam" id="PF03776">
    <property type="entry name" value="MinE"/>
    <property type="match status" value="1"/>
</dbReference>
<dbReference type="InterPro" id="IPR036707">
    <property type="entry name" value="MinE_sf"/>
</dbReference>
<sequence length="84" mass="9806">MGILDFLFKKSNRNSSIAKERLQFVLTFDRLSINPALQEKIREEIIQVIDKYMEIDKEAASVFVESNDSNISHLIVNIPLKRKR</sequence>
<comment type="function">
    <text evidence="3 4">Prevents the cell division inhibition by proteins MinC and MinD at internal division sites while permitting inhibition at polar sites. This ensures cell division at the proper site by restricting the formation of a division septum at the midpoint of the long axis of the cell.</text>
</comment>
<dbReference type="HAMAP" id="MF_00262">
    <property type="entry name" value="MinE"/>
    <property type="match status" value="1"/>
</dbReference>
<protein>
    <recommendedName>
        <fullName evidence="2 4">Cell division topological specificity factor</fullName>
    </recommendedName>
</protein>
<name>A0A2R4VZW5_THEAF</name>
<dbReference type="RefSeq" id="WP_108308858.1">
    <property type="nucleotide sequence ID" value="NZ_CP020921.1"/>
</dbReference>
<evidence type="ECO:0000256" key="4">
    <source>
        <dbReference type="HAMAP-Rule" id="MF_00262"/>
    </source>
</evidence>
<evidence type="ECO:0000313" key="6">
    <source>
        <dbReference type="Proteomes" id="UP000244792"/>
    </source>
</evidence>
<gene>
    <name evidence="4" type="primary">minE</name>
    <name evidence="5" type="ORF">TDSAC_0653</name>
</gene>
<evidence type="ECO:0000256" key="2">
    <source>
        <dbReference type="ARBA" id="ARBA00020112"/>
    </source>
</evidence>
<dbReference type="KEGG" id="taci:TDSAC_0653"/>
<dbReference type="OrthoDB" id="9796578at2"/>
<comment type="similarity">
    <text evidence="1 4">Belongs to the MinE family.</text>
</comment>
<evidence type="ECO:0000256" key="1">
    <source>
        <dbReference type="ARBA" id="ARBA00008168"/>
    </source>
</evidence>
<proteinExistence type="inferred from homology"/>
<keyword evidence="4 5" id="KW-0132">Cell division</keyword>
<keyword evidence="6" id="KW-1185">Reference proteome</keyword>
<accession>A0A2R4VZW5</accession>
<dbReference type="Proteomes" id="UP000244792">
    <property type="component" value="Chromosome"/>
</dbReference>
<keyword evidence="4" id="KW-0131">Cell cycle</keyword>
<dbReference type="Gene3D" id="3.30.1070.10">
    <property type="entry name" value="Cell division topological specificity factor MinE"/>
    <property type="match status" value="1"/>
</dbReference>
<dbReference type="NCBIfam" id="TIGR01215">
    <property type="entry name" value="minE"/>
    <property type="match status" value="1"/>
</dbReference>
<dbReference type="InterPro" id="IPR005527">
    <property type="entry name" value="MinE"/>
</dbReference>
<dbReference type="GO" id="GO:0032955">
    <property type="term" value="P:regulation of division septum assembly"/>
    <property type="evidence" value="ECO:0007669"/>
    <property type="project" value="InterPro"/>
</dbReference>
<organism evidence="5 6">
    <name type="scientific">Thermodesulfobium acidiphilum</name>
    <dbReference type="NCBI Taxonomy" id="1794699"/>
    <lineage>
        <taxon>Bacteria</taxon>
        <taxon>Pseudomonadati</taxon>
        <taxon>Thermodesulfobiota</taxon>
        <taxon>Thermodesulfobiia</taxon>
        <taxon>Thermodesulfobiales</taxon>
        <taxon>Thermodesulfobiaceae</taxon>
        <taxon>Thermodesulfobium</taxon>
    </lineage>
</organism>
<evidence type="ECO:0000256" key="3">
    <source>
        <dbReference type="ARBA" id="ARBA00025265"/>
    </source>
</evidence>
<dbReference type="SUPFAM" id="SSF55229">
    <property type="entry name" value="Cell division protein MinE topological specificity domain"/>
    <property type="match status" value="1"/>
</dbReference>
<evidence type="ECO:0000313" key="5">
    <source>
        <dbReference type="EMBL" id="AWB10026.1"/>
    </source>
</evidence>
<reference evidence="5 6" key="1">
    <citation type="submission" date="2017-04" db="EMBL/GenBank/DDBJ databases">
        <title>Genomic insights into metabolism of Thermodesulfobium acidiphilum.</title>
        <authorList>
            <person name="Toshchakov S.V."/>
            <person name="Frolov E.N."/>
            <person name="Kublanov I.V."/>
            <person name="Samarov N.I."/>
            <person name="Novikov A."/>
            <person name="Lebedinsky A.V."/>
            <person name="Bonch-Osmolovskaya E.A."/>
            <person name="Chernyh N.A."/>
        </authorList>
    </citation>
    <scope>NUCLEOTIDE SEQUENCE [LARGE SCALE GENOMIC DNA]</scope>
    <source>
        <strain evidence="5 6">3127-1</strain>
    </source>
</reference>
<dbReference type="AlphaFoldDB" id="A0A2R4VZW5"/>
<dbReference type="NCBIfam" id="NF001422">
    <property type="entry name" value="PRK00296.1"/>
    <property type="match status" value="1"/>
</dbReference>